<evidence type="ECO:0000313" key="14">
    <source>
        <dbReference type="EMBL" id="CAD9816541.1"/>
    </source>
</evidence>
<dbReference type="PANTHER" id="PTHR12424">
    <property type="entry name" value="TWEETY-RELATED"/>
    <property type="match status" value="1"/>
</dbReference>
<dbReference type="EMBL" id="HBHQ01012566">
    <property type="protein sequence ID" value="CAD9816541.1"/>
    <property type="molecule type" value="Transcribed_RNA"/>
</dbReference>
<keyword evidence="12" id="KW-0407">Ion channel</keyword>
<keyword evidence="6 13" id="KW-1133">Transmembrane helix</keyword>
<organism evidence="14">
    <name type="scientific">Attheya septentrionalis</name>
    <dbReference type="NCBI Taxonomy" id="420275"/>
    <lineage>
        <taxon>Eukaryota</taxon>
        <taxon>Sar</taxon>
        <taxon>Stramenopiles</taxon>
        <taxon>Ochrophyta</taxon>
        <taxon>Bacillariophyta</taxon>
        <taxon>Coscinodiscophyceae</taxon>
        <taxon>Chaetocerotophycidae</taxon>
        <taxon>Chaetocerotales</taxon>
        <taxon>Attheyaceae</taxon>
        <taxon>Attheya</taxon>
    </lineage>
</organism>
<dbReference type="PANTHER" id="PTHR12424:SF19">
    <property type="entry name" value="INTEGRASE ZINC-BINDING DOMAIN-CONTAINING PROTEIN"/>
    <property type="match status" value="1"/>
</dbReference>
<keyword evidence="9" id="KW-0869">Chloride channel</keyword>
<name>A0A7S2XM79_9STRA</name>
<evidence type="ECO:0000256" key="7">
    <source>
        <dbReference type="ARBA" id="ARBA00023065"/>
    </source>
</evidence>
<evidence type="ECO:0000256" key="10">
    <source>
        <dbReference type="ARBA" id="ARBA00023180"/>
    </source>
</evidence>
<evidence type="ECO:0008006" key="15">
    <source>
        <dbReference type="Google" id="ProtNLM"/>
    </source>
</evidence>
<comment type="similarity">
    <text evidence="2">Belongs to the tweety family.</text>
</comment>
<gene>
    <name evidence="14" type="ORF">ASEP1449_LOCUS8373</name>
</gene>
<keyword evidence="10" id="KW-0325">Glycoprotein</keyword>
<keyword evidence="4" id="KW-1003">Cell membrane</keyword>
<protein>
    <recommendedName>
        <fullName evidence="15">Protein tweety homolog</fullName>
    </recommendedName>
</protein>
<keyword evidence="8 13" id="KW-0472">Membrane</keyword>
<keyword evidence="3" id="KW-0813">Transport</keyword>
<evidence type="ECO:0000256" key="6">
    <source>
        <dbReference type="ARBA" id="ARBA00022989"/>
    </source>
</evidence>
<sequence length="546" mass="60449">MAINGGYEEQWATKTMRGLPRFKNPDNFAYLFSPDSEQQSDYIAGLLFAAIFLLCIFLVWSILLLVFRCLGKNRVGFISGSAFEVSQSSKKPVIVRSIFLLLAILIIIFSALMVTEGLNNLYDTAETLIQSARDVNQVRNNANDALSSMQSLGTTSARNRDLLLKNLETGVCGAVLDLEERTDIDYNQTVSQLIQQLRDVGDFRQEDNLELQSGFNTLGDASVDVDSYAEDIEQDVADWPKFVFPILFGTLCFFLSIGVILAWRGKDIGKYQCFLSWFILPLFTVLIAASLVLAAFIGVGASANADFCSGGEADSPDGTFNEILNLNGYSEDDSVYRIFTFYVDKCKEGDQLVFFLDEYKDDLDALAASLNDFKTSLGNTTIGGLENIFCEEKNSTLILLDTMKDDVEMLLKAAVAIIETLACAQLAPIYTNTFYLGTCTYSIRGVSWTFASLIIISFCGMMMIMFRSAWLVNYEPKGSKNVEAATSLPDEDEVHYDPNPGGRPINLSYHEENETEEDYGFGGVVVVGTVGPAINKYNKELNRGHA</sequence>
<evidence type="ECO:0000256" key="1">
    <source>
        <dbReference type="ARBA" id="ARBA00004651"/>
    </source>
</evidence>
<evidence type="ECO:0000256" key="8">
    <source>
        <dbReference type="ARBA" id="ARBA00023136"/>
    </source>
</evidence>
<feature type="transmembrane region" description="Helical" evidence="13">
    <location>
        <begin position="242"/>
        <end position="263"/>
    </location>
</feature>
<comment type="subcellular location">
    <subcellularLocation>
        <location evidence="1">Cell membrane</location>
        <topology evidence="1">Multi-pass membrane protein</topology>
    </subcellularLocation>
</comment>
<keyword evidence="5 13" id="KW-0812">Transmembrane</keyword>
<keyword evidence="7" id="KW-0406">Ion transport</keyword>
<feature type="transmembrane region" description="Helical" evidence="13">
    <location>
        <begin position="42"/>
        <end position="67"/>
    </location>
</feature>
<dbReference type="GO" id="GO:0005254">
    <property type="term" value="F:chloride channel activity"/>
    <property type="evidence" value="ECO:0007669"/>
    <property type="project" value="UniProtKB-KW"/>
</dbReference>
<feature type="transmembrane region" description="Helical" evidence="13">
    <location>
        <begin position="93"/>
        <end position="114"/>
    </location>
</feature>
<dbReference type="GO" id="GO:0005886">
    <property type="term" value="C:plasma membrane"/>
    <property type="evidence" value="ECO:0007669"/>
    <property type="project" value="UniProtKB-SubCell"/>
</dbReference>
<evidence type="ECO:0000256" key="11">
    <source>
        <dbReference type="ARBA" id="ARBA00023214"/>
    </source>
</evidence>
<evidence type="ECO:0000256" key="12">
    <source>
        <dbReference type="ARBA" id="ARBA00023303"/>
    </source>
</evidence>
<feature type="transmembrane region" description="Helical" evidence="13">
    <location>
        <begin position="448"/>
        <end position="470"/>
    </location>
</feature>
<feature type="transmembrane region" description="Helical" evidence="13">
    <location>
        <begin position="275"/>
        <end position="299"/>
    </location>
</feature>
<evidence type="ECO:0000256" key="4">
    <source>
        <dbReference type="ARBA" id="ARBA00022475"/>
    </source>
</evidence>
<keyword evidence="11" id="KW-0868">Chloride</keyword>
<evidence type="ECO:0000256" key="5">
    <source>
        <dbReference type="ARBA" id="ARBA00022692"/>
    </source>
</evidence>
<dbReference type="InterPro" id="IPR006990">
    <property type="entry name" value="Tweety"/>
</dbReference>
<evidence type="ECO:0000256" key="3">
    <source>
        <dbReference type="ARBA" id="ARBA00022448"/>
    </source>
</evidence>
<accession>A0A7S2XM79</accession>
<evidence type="ECO:0000256" key="9">
    <source>
        <dbReference type="ARBA" id="ARBA00023173"/>
    </source>
</evidence>
<proteinExistence type="inferred from homology"/>
<dbReference type="AlphaFoldDB" id="A0A7S2XM79"/>
<dbReference type="GO" id="GO:0034707">
    <property type="term" value="C:chloride channel complex"/>
    <property type="evidence" value="ECO:0007669"/>
    <property type="project" value="UniProtKB-KW"/>
</dbReference>
<reference evidence="14" key="1">
    <citation type="submission" date="2021-01" db="EMBL/GenBank/DDBJ databases">
        <authorList>
            <person name="Corre E."/>
            <person name="Pelletier E."/>
            <person name="Niang G."/>
            <person name="Scheremetjew M."/>
            <person name="Finn R."/>
            <person name="Kale V."/>
            <person name="Holt S."/>
            <person name="Cochrane G."/>
            <person name="Meng A."/>
            <person name="Brown T."/>
            <person name="Cohen L."/>
        </authorList>
    </citation>
    <scope>NUCLEOTIDE SEQUENCE</scope>
    <source>
        <strain evidence="14">CCMP2084</strain>
    </source>
</reference>
<evidence type="ECO:0000256" key="13">
    <source>
        <dbReference type="SAM" id="Phobius"/>
    </source>
</evidence>
<evidence type="ECO:0000256" key="2">
    <source>
        <dbReference type="ARBA" id="ARBA00009849"/>
    </source>
</evidence>